<evidence type="ECO:0008006" key="6">
    <source>
        <dbReference type="Google" id="ProtNLM"/>
    </source>
</evidence>
<dbReference type="OrthoDB" id="2243657at2"/>
<dbReference type="Proteomes" id="UP000234239">
    <property type="component" value="Unassembled WGS sequence"/>
</dbReference>
<dbReference type="InterPro" id="IPR018770">
    <property type="entry name" value="ChloroindolylP_hydrolase"/>
</dbReference>
<dbReference type="Pfam" id="PF10112">
    <property type="entry name" value="Halogen_Hydrol"/>
    <property type="match status" value="1"/>
</dbReference>
<protein>
    <recommendedName>
        <fullName evidence="6">5-bromo-4-chloroindolyl phosphate hydrolase</fullName>
    </recommendedName>
</protein>
<accession>A0A120I915</accession>
<dbReference type="Proteomes" id="UP000069912">
    <property type="component" value="Chromosome"/>
</dbReference>
<evidence type="ECO:0000256" key="1">
    <source>
        <dbReference type="SAM" id="Phobius"/>
    </source>
</evidence>
<feature type="transmembrane region" description="Helical" evidence="1">
    <location>
        <begin position="34"/>
        <end position="51"/>
    </location>
</feature>
<evidence type="ECO:0000313" key="3">
    <source>
        <dbReference type="EMBL" id="PKZ21782.1"/>
    </source>
</evidence>
<sequence length="188" mass="22057">MKKICKRTWDQVLYSPFNVLLILAAWWLDLKFWPTLATILLVNFAICYYLEKRNSAPHLSRKNYQHYKEHGLSDQDIQYFRQEMATSLEQIERILALLAQTGRKSHGQVKAQAIKAYFHAIQQEPHLLADSADFRYQLLPSLEKELRHYQLLTTAREDASELAASREELDRLGKEIQASYKDFLTLTI</sequence>
<evidence type="ECO:0000313" key="2">
    <source>
        <dbReference type="EMBL" id="AMB93488.1"/>
    </source>
</evidence>
<reference evidence="3 5" key="3">
    <citation type="submission" date="2017-12" db="EMBL/GenBank/DDBJ databases">
        <title>Phylogenetic diversity of female urinary microbiome.</title>
        <authorList>
            <person name="Thomas-White K."/>
            <person name="Wolfe A.J."/>
        </authorList>
    </citation>
    <scope>NUCLEOTIDE SEQUENCE [LARGE SCALE GENOMIC DNA]</scope>
    <source>
        <strain evidence="3 5">UMB0139</strain>
    </source>
</reference>
<reference evidence="2 4" key="1">
    <citation type="journal article" date="2016" name="Genome Announc.">
        <title>Complete Genome Sequences of Aerococcus christensenii CCUG 28831T, Aerococcus sanguinicola CCUG 43001T, Aerococcus urinae CCUG 36881T, Aerococcus urinaeequi CCUG 28094T, Aerococcus urinaehominis CCUG 42038 BT, and Aerococcus viridans CCUG 4311T.</title>
        <authorList>
            <person name="Carkaci D."/>
            <person name="Dargis R."/>
            <person name="Nielsen X.C."/>
            <person name="Skovgaard O."/>
            <person name="Fuursted K."/>
            <person name="Christensen J.J."/>
        </authorList>
    </citation>
    <scope>NUCLEOTIDE SEQUENCE [LARGE SCALE GENOMIC DNA]</scope>
    <source>
        <strain evidence="2 4">CCUG43001</strain>
    </source>
</reference>
<proteinExistence type="predicted"/>
<dbReference type="GeneID" id="92902724"/>
<keyword evidence="1" id="KW-0812">Transmembrane</keyword>
<dbReference type="RefSeq" id="WP_067972036.1">
    <property type="nucleotide sequence ID" value="NZ_CAJHKM010000006.1"/>
</dbReference>
<keyword evidence="1" id="KW-1133">Transmembrane helix</keyword>
<dbReference type="EMBL" id="CP014160">
    <property type="protein sequence ID" value="AMB93488.1"/>
    <property type="molecule type" value="Genomic_DNA"/>
</dbReference>
<keyword evidence="1" id="KW-0472">Membrane</keyword>
<gene>
    <name evidence="2" type="ORF">AWM72_01380</name>
    <name evidence="3" type="ORF">CYJ28_07730</name>
</gene>
<dbReference type="EMBL" id="PKGY01000003">
    <property type="protein sequence ID" value="PKZ21782.1"/>
    <property type="molecule type" value="Genomic_DNA"/>
</dbReference>
<name>A0A120I915_9LACT</name>
<dbReference type="KEGG" id="asan:AWM72_01380"/>
<reference evidence="4" key="2">
    <citation type="submission" date="2016-01" db="EMBL/GenBank/DDBJ databases">
        <title>Six Aerococcus type strain genome sequencing and assembly using PacBio and Illumina Hiseq.</title>
        <authorList>
            <person name="Carkaci D."/>
            <person name="Dargis R."/>
            <person name="Nielsen X.C."/>
            <person name="Skovgaard O."/>
            <person name="Fuursted K."/>
            <person name="Christensen J.J."/>
        </authorList>
    </citation>
    <scope>NUCLEOTIDE SEQUENCE [LARGE SCALE GENOMIC DNA]</scope>
    <source>
        <strain evidence="4">CCUG43001</strain>
    </source>
</reference>
<evidence type="ECO:0000313" key="5">
    <source>
        <dbReference type="Proteomes" id="UP000234239"/>
    </source>
</evidence>
<keyword evidence="4" id="KW-1185">Reference proteome</keyword>
<organism evidence="2 4">
    <name type="scientific">Aerococcus sanguinicola</name>
    <dbReference type="NCBI Taxonomy" id="119206"/>
    <lineage>
        <taxon>Bacteria</taxon>
        <taxon>Bacillati</taxon>
        <taxon>Bacillota</taxon>
        <taxon>Bacilli</taxon>
        <taxon>Lactobacillales</taxon>
        <taxon>Aerococcaceae</taxon>
        <taxon>Aerococcus</taxon>
    </lineage>
</organism>
<evidence type="ECO:0000313" key="4">
    <source>
        <dbReference type="Proteomes" id="UP000069912"/>
    </source>
</evidence>
<feature type="transmembrane region" description="Helical" evidence="1">
    <location>
        <begin position="12"/>
        <end position="28"/>
    </location>
</feature>
<dbReference type="AlphaFoldDB" id="A0A120I915"/>